<dbReference type="FunFam" id="3.20.20.70:FF:000059">
    <property type="entry name" value="N-ethylmaleimide reductase, FMN-linked"/>
    <property type="match status" value="1"/>
</dbReference>
<keyword evidence="6" id="KW-1185">Reference proteome</keyword>
<evidence type="ECO:0000256" key="2">
    <source>
        <dbReference type="ARBA" id="ARBA00005979"/>
    </source>
</evidence>
<protein>
    <recommendedName>
        <fullName evidence="4">NADH:flavin oxidoreductase/NADH oxidase N-terminal domain-containing protein</fullName>
    </recommendedName>
</protein>
<evidence type="ECO:0000259" key="4">
    <source>
        <dbReference type="Pfam" id="PF00724"/>
    </source>
</evidence>
<feature type="domain" description="NADH:flavin oxidoreductase/NADH oxidase N-terminal" evidence="4">
    <location>
        <begin position="7"/>
        <end position="343"/>
    </location>
</feature>
<name>A0A8S1JUY0_9CILI</name>
<keyword evidence="3" id="KW-0560">Oxidoreductase</keyword>
<comment type="similarity">
    <text evidence="2">Belongs to the NADH:flavin oxidoreductase/NADH oxidase family.</text>
</comment>
<comment type="caution">
    <text evidence="5">The sequence shown here is derived from an EMBL/GenBank/DDBJ whole genome shotgun (WGS) entry which is preliminary data.</text>
</comment>
<dbReference type="Pfam" id="PF00724">
    <property type="entry name" value="Oxidored_FMN"/>
    <property type="match status" value="1"/>
</dbReference>
<evidence type="ECO:0000256" key="3">
    <source>
        <dbReference type="ARBA" id="ARBA00023002"/>
    </source>
</evidence>
<dbReference type="PANTHER" id="PTHR22893">
    <property type="entry name" value="NADH OXIDOREDUCTASE-RELATED"/>
    <property type="match status" value="1"/>
</dbReference>
<sequence length="368" mass="41241">MNNISILFKALKAGELSLPNRIIMAAMTRMRCNNDTKIPNQIVSDYYSQRASAGLILTECTLVSQRSNAFPGCPGILNDEQVEGWKQVIDAVHKKNGRIALQIWHSGRATHSNLQNGLIPWAPSAVGINGVNYIVKQPHEIPHEMTTEDIKLVIQQFKEGAYRAKKAGFDAIELHGANGYLVDQFLRSHSNRRNDQYGGPVENRSRFCLEIIDELVQVFGKGRVGIKVSPTGRYNDMFDEDPIKLYSYLFKELDKRQIAFIEIMNSKDADNCYGYGHPASEQQVPNLLEQLRPFFKGVIFGNVGLTAQLAIQGIEQGTFDAASFGTLFIGNPDLVERFRDNLTLSDSDPKKYFGGNHEGYSDYPPYQG</sequence>
<dbReference type="InterPro" id="IPR001155">
    <property type="entry name" value="OxRdtase_FMN_N"/>
</dbReference>
<dbReference type="CDD" id="cd02933">
    <property type="entry name" value="OYE_like_FMN"/>
    <property type="match status" value="1"/>
</dbReference>
<evidence type="ECO:0000313" key="5">
    <source>
        <dbReference type="EMBL" id="CAD8046201.1"/>
    </source>
</evidence>
<dbReference type="Proteomes" id="UP000692954">
    <property type="component" value="Unassembled WGS sequence"/>
</dbReference>
<dbReference type="InterPro" id="IPR045247">
    <property type="entry name" value="Oye-like"/>
</dbReference>
<dbReference type="OrthoDB" id="72788at2759"/>
<dbReference type="GO" id="GO:0005829">
    <property type="term" value="C:cytosol"/>
    <property type="evidence" value="ECO:0007669"/>
    <property type="project" value="UniProtKB-ARBA"/>
</dbReference>
<dbReference type="GO" id="GO:0016628">
    <property type="term" value="F:oxidoreductase activity, acting on the CH-CH group of donors, NAD or NADP as acceptor"/>
    <property type="evidence" value="ECO:0007669"/>
    <property type="project" value="UniProtKB-ARBA"/>
</dbReference>
<comment type="cofactor">
    <cofactor evidence="1">
        <name>FMN</name>
        <dbReference type="ChEBI" id="CHEBI:58210"/>
    </cofactor>
</comment>
<dbReference type="AlphaFoldDB" id="A0A8S1JUY0"/>
<dbReference type="EMBL" id="CAJJDN010000001">
    <property type="protein sequence ID" value="CAD8046201.1"/>
    <property type="molecule type" value="Genomic_DNA"/>
</dbReference>
<dbReference type="PANTHER" id="PTHR22893:SF91">
    <property type="entry name" value="NADPH DEHYDROGENASE 2-RELATED"/>
    <property type="match status" value="1"/>
</dbReference>
<organism evidence="5 6">
    <name type="scientific">Paramecium sonneborni</name>
    <dbReference type="NCBI Taxonomy" id="65129"/>
    <lineage>
        <taxon>Eukaryota</taxon>
        <taxon>Sar</taxon>
        <taxon>Alveolata</taxon>
        <taxon>Ciliophora</taxon>
        <taxon>Intramacronucleata</taxon>
        <taxon>Oligohymenophorea</taxon>
        <taxon>Peniculida</taxon>
        <taxon>Parameciidae</taxon>
        <taxon>Paramecium</taxon>
    </lineage>
</organism>
<evidence type="ECO:0000313" key="6">
    <source>
        <dbReference type="Proteomes" id="UP000692954"/>
    </source>
</evidence>
<reference evidence="5" key="1">
    <citation type="submission" date="2021-01" db="EMBL/GenBank/DDBJ databases">
        <authorList>
            <consortium name="Genoscope - CEA"/>
            <person name="William W."/>
        </authorList>
    </citation>
    <scope>NUCLEOTIDE SEQUENCE</scope>
</reference>
<gene>
    <name evidence="5" type="ORF">PSON_ATCC_30995.1.T0010492</name>
</gene>
<dbReference type="GO" id="GO:0010181">
    <property type="term" value="F:FMN binding"/>
    <property type="evidence" value="ECO:0007669"/>
    <property type="project" value="InterPro"/>
</dbReference>
<proteinExistence type="inferred from homology"/>
<evidence type="ECO:0000256" key="1">
    <source>
        <dbReference type="ARBA" id="ARBA00001917"/>
    </source>
</evidence>
<accession>A0A8S1JUY0</accession>